<comment type="caution">
    <text evidence="6">The sequence shown here is derived from an EMBL/GenBank/DDBJ whole genome shotgun (WGS) entry which is preliminary data.</text>
</comment>
<accession>A0A2J7R0W9</accession>
<feature type="coiled-coil region" evidence="5">
    <location>
        <begin position="80"/>
        <end position="177"/>
    </location>
</feature>
<evidence type="ECO:0008006" key="8">
    <source>
        <dbReference type="Google" id="ProtNLM"/>
    </source>
</evidence>
<dbReference type="GO" id="GO:0007062">
    <property type="term" value="P:sister chromatid cohesion"/>
    <property type="evidence" value="ECO:0007669"/>
    <property type="project" value="TreeGrafter"/>
</dbReference>
<keyword evidence="7" id="KW-1185">Reference proteome</keyword>
<evidence type="ECO:0000313" key="6">
    <source>
        <dbReference type="EMBL" id="PNF34479.1"/>
    </source>
</evidence>
<dbReference type="EMBL" id="NEVH01008217">
    <property type="protein sequence ID" value="PNF34479.1"/>
    <property type="molecule type" value="Genomic_DNA"/>
</dbReference>
<protein>
    <recommendedName>
        <fullName evidence="8">Lebercilin domain-containing protein</fullName>
    </recommendedName>
</protein>
<evidence type="ECO:0000313" key="7">
    <source>
        <dbReference type="Proteomes" id="UP000235965"/>
    </source>
</evidence>
<proteinExistence type="predicted"/>
<name>A0A2J7R0W9_9NEOP</name>
<dbReference type="PANTHER" id="PTHR18937">
    <property type="entry name" value="STRUCTURAL MAINTENANCE OF CHROMOSOMES SMC FAMILY MEMBER"/>
    <property type="match status" value="1"/>
</dbReference>
<gene>
    <name evidence="6" type="ORF">B7P43_G11245</name>
</gene>
<dbReference type="AlphaFoldDB" id="A0A2J7R0W9"/>
<keyword evidence="4" id="KW-0131">Cell cycle</keyword>
<organism evidence="6 7">
    <name type="scientific">Cryptotermes secundus</name>
    <dbReference type="NCBI Taxonomy" id="105785"/>
    <lineage>
        <taxon>Eukaryota</taxon>
        <taxon>Metazoa</taxon>
        <taxon>Ecdysozoa</taxon>
        <taxon>Arthropoda</taxon>
        <taxon>Hexapoda</taxon>
        <taxon>Insecta</taxon>
        <taxon>Pterygota</taxon>
        <taxon>Neoptera</taxon>
        <taxon>Polyneoptera</taxon>
        <taxon>Dictyoptera</taxon>
        <taxon>Blattodea</taxon>
        <taxon>Blattoidea</taxon>
        <taxon>Termitoidae</taxon>
        <taxon>Kalotermitidae</taxon>
        <taxon>Cryptotermitinae</taxon>
        <taxon>Cryptotermes</taxon>
    </lineage>
</organism>
<dbReference type="GO" id="GO:0051301">
    <property type="term" value="P:cell division"/>
    <property type="evidence" value="ECO:0007669"/>
    <property type="project" value="UniProtKB-KW"/>
</dbReference>
<evidence type="ECO:0000256" key="3">
    <source>
        <dbReference type="ARBA" id="ARBA00023242"/>
    </source>
</evidence>
<evidence type="ECO:0000256" key="1">
    <source>
        <dbReference type="ARBA" id="ARBA00022618"/>
    </source>
</evidence>
<evidence type="ECO:0000256" key="2">
    <source>
        <dbReference type="ARBA" id="ARBA00022776"/>
    </source>
</evidence>
<keyword evidence="3" id="KW-0539">Nucleus</keyword>
<dbReference type="STRING" id="105785.A0A2J7R0W9"/>
<keyword evidence="2" id="KW-0498">Mitosis</keyword>
<dbReference type="GO" id="GO:0003677">
    <property type="term" value="F:DNA binding"/>
    <property type="evidence" value="ECO:0007669"/>
    <property type="project" value="TreeGrafter"/>
</dbReference>
<dbReference type="GO" id="GO:0008278">
    <property type="term" value="C:cohesin complex"/>
    <property type="evidence" value="ECO:0007669"/>
    <property type="project" value="TreeGrafter"/>
</dbReference>
<dbReference type="PANTHER" id="PTHR18937:SF12">
    <property type="entry name" value="STRUCTURAL MAINTENANCE OF CHROMOSOMES PROTEIN"/>
    <property type="match status" value="1"/>
</dbReference>
<dbReference type="GO" id="GO:0005634">
    <property type="term" value="C:nucleus"/>
    <property type="evidence" value="ECO:0007669"/>
    <property type="project" value="TreeGrafter"/>
</dbReference>
<evidence type="ECO:0000256" key="5">
    <source>
        <dbReference type="SAM" id="Coils"/>
    </source>
</evidence>
<dbReference type="InParanoid" id="A0A2J7R0W9"/>
<dbReference type="OrthoDB" id="5575062at2759"/>
<sequence>MLDHCNKRQTIQNEMNLVEDTVFSDFCHKTGIATVREYEGIGLRLYQERAEKRSELSTHKQNILTQLKYENEKLTLQTGTLKKEQELNELKAELETAKLHVQQAEEDKINHSQKLKDLKLNLQTLKTKRFSTEKERVKAQDDAKRLADDIKEGTSQLNNVRLRIENLKYEHRNLLVQCKVQGLNIPMRRGTMADIHESEPSSLNESSSTSQGVEQDERRYGWLYFLN</sequence>
<reference evidence="6 7" key="1">
    <citation type="submission" date="2017-12" db="EMBL/GenBank/DDBJ databases">
        <title>Hemimetabolous genomes reveal molecular basis of termite eusociality.</title>
        <authorList>
            <person name="Harrison M.C."/>
            <person name="Jongepier E."/>
            <person name="Robertson H.M."/>
            <person name="Arning N."/>
            <person name="Bitard-Feildel T."/>
            <person name="Chao H."/>
            <person name="Childers C.P."/>
            <person name="Dinh H."/>
            <person name="Doddapaneni H."/>
            <person name="Dugan S."/>
            <person name="Gowin J."/>
            <person name="Greiner C."/>
            <person name="Han Y."/>
            <person name="Hu H."/>
            <person name="Hughes D.S.T."/>
            <person name="Huylmans A.-K."/>
            <person name="Kemena C."/>
            <person name="Kremer L.P.M."/>
            <person name="Lee S.L."/>
            <person name="Lopez-Ezquerra A."/>
            <person name="Mallet L."/>
            <person name="Monroy-Kuhn J.M."/>
            <person name="Moser A."/>
            <person name="Murali S.C."/>
            <person name="Muzny D.M."/>
            <person name="Otani S."/>
            <person name="Piulachs M.-D."/>
            <person name="Poelchau M."/>
            <person name="Qu J."/>
            <person name="Schaub F."/>
            <person name="Wada-Katsumata A."/>
            <person name="Worley K.C."/>
            <person name="Xie Q."/>
            <person name="Ylla G."/>
            <person name="Poulsen M."/>
            <person name="Gibbs R.A."/>
            <person name="Schal C."/>
            <person name="Richards S."/>
            <person name="Belles X."/>
            <person name="Korb J."/>
            <person name="Bornberg-Bauer E."/>
        </authorList>
    </citation>
    <scope>NUCLEOTIDE SEQUENCE [LARGE SCALE GENOMIC DNA]</scope>
    <source>
        <tissue evidence="6">Whole body</tissue>
    </source>
</reference>
<keyword evidence="5" id="KW-0175">Coiled coil</keyword>
<dbReference type="Proteomes" id="UP000235965">
    <property type="component" value="Unassembled WGS sequence"/>
</dbReference>
<keyword evidence="1" id="KW-0132">Cell division</keyword>
<evidence type="ECO:0000256" key="4">
    <source>
        <dbReference type="ARBA" id="ARBA00023306"/>
    </source>
</evidence>